<evidence type="ECO:0000256" key="2">
    <source>
        <dbReference type="ARBA" id="ARBA00012157"/>
    </source>
</evidence>
<evidence type="ECO:0000256" key="6">
    <source>
        <dbReference type="ARBA" id="ARBA00022840"/>
    </source>
</evidence>
<keyword evidence="4" id="KW-0547">Nucleotide-binding</keyword>
<dbReference type="EMBL" id="CP002408">
    <property type="protein sequence ID" value="AFU59864.1"/>
    <property type="molecule type" value="Genomic_DNA"/>
</dbReference>
<dbReference type="InterPro" id="IPR032319">
    <property type="entry name" value="CLP1_P"/>
</dbReference>
<dbReference type="InterPro" id="IPR027417">
    <property type="entry name" value="P-loop_NTPase"/>
</dbReference>
<evidence type="ECO:0000256" key="7">
    <source>
        <dbReference type="ARBA" id="ARBA00024737"/>
    </source>
</evidence>
<keyword evidence="5" id="KW-0418">Kinase</keyword>
<keyword evidence="12" id="KW-1185">Reference proteome</keyword>
<organism evidence="11 12">
    <name type="scientific">Nitrososphaera gargensis (strain Ga9.2)</name>
    <dbReference type="NCBI Taxonomy" id="1237085"/>
    <lineage>
        <taxon>Archaea</taxon>
        <taxon>Nitrososphaerota</taxon>
        <taxon>Nitrososphaeria</taxon>
        <taxon>Nitrososphaerales</taxon>
        <taxon>Nitrososphaeraceae</taxon>
        <taxon>Nitrososphaera</taxon>
    </lineage>
</organism>
<keyword evidence="3" id="KW-0808">Transferase</keyword>
<evidence type="ECO:0000313" key="12">
    <source>
        <dbReference type="Proteomes" id="UP000008037"/>
    </source>
</evidence>
<dbReference type="FunCoup" id="K0INS1">
    <property type="interactions" value="11"/>
</dbReference>
<evidence type="ECO:0000256" key="1">
    <source>
        <dbReference type="ARBA" id="ARBA00001968"/>
    </source>
</evidence>
<evidence type="ECO:0000256" key="4">
    <source>
        <dbReference type="ARBA" id="ARBA00022741"/>
    </source>
</evidence>
<dbReference type="InterPro" id="IPR045116">
    <property type="entry name" value="Clp1/Grc3"/>
</dbReference>
<dbReference type="PANTHER" id="PTHR12755:SF3">
    <property type="entry name" value="POLYNUCLEOTIDE 5'-HYDROXYL-KINASE NOL9"/>
    <property type="match status" value="1"/>
</dbReference>
<dbReference type="STRING" id="1237085.Ngar_c29460"/>
<dbReference type="PANTHER" id="PTHR12755">
    <property type="entry name" value="CLEAVAGE/POLYADENYLATION FACTOR IA SUBUNIT CLP1P"/>
    <property type="match status" value="1"/>
</dbReference>
<evidence type="ECO:0000256" key="5">
    <source>
        <dbReference type="ARBA" id="ARBA00022777"/>
    </source>
</evidence>
<comment type="catalytic activity">
    <reaction evidence="8">
        <text>a 5'-end dephospho-ribonucleoside-RNA + ATP = a 5'-end 5'-phospho-ribonucleoside-RNA + ADP + H(+)</text>
        <dbReference type="Rhea" id="RHEA:54580"/>
        <dbReference type="Rhea" id="RHEA-COMP:13936"/>
        <dbReference type="Rhea" id="RHEA-COMP:15179"/>
        <dbReference type="ChEBI" id="CHEBI:15378"/>
        <dbReference type="ChEBI" id="CHEBI:30616"/>
        <dbReference type="ChEBI" id="CHEBI:138282"/>
        <dbReference type="ChEBI" id="CHEBI:138284"/>
        <dbReference type="ChEBI" id="CHEBI:456216"/>
        <dbReference type="EC" id="2.7.1.78"/>
    </reaction>
</comment>
<comment type="function">
    <text evidence="7">Polynucleotide kinase that can phosphorylate the 5'-hydroxyl groups of both single-stranded RNA (ssRNA) and single-stranded DNA (ssDNA). Exhibits a strong preference for ssRNA.</text>
</comment>
<evidence type="ECO:0000259" key="10">
    <source>
        <dbReference type="Pfam" id="PF16575"/>
    </source>
</evidence>
<dbReference type="GO" id="GO:0005524">
    <property type="term" value="F:ATP binding"/>
    <property type="evidence" value="ECO:0007669"/>
    <property type="project" value="UniProtKB-KW"/>
</dbReference>
<evidence type="ECO:0000256" key="8">
    <source>
        <dbReference type="ARBA" id="ARBA00044641"/>
    </source>
</evidence>
<dbReference type="AlphaFoldDB" id="K0INS1"/>
<proteinExistence type="predicted"/>
<dbReference type="BioCyc" id="CNIT1237085:G1324-2946-MONOMER"/>
<evidence type="ECO:0000313" key="11">
    <source>
        <dbReference type="EMBL" id="AFU59864.1"/>
    </source>
</evidence>
<dbReference type="Gene3D" id="3.40.50.300">
    <property type="entry name" value="P-loop containing nucleotide triphosphate hydrolases"/>
    <property type="match status" value="1"/>
</dbReference>
<gene>
    <name evidence="11" type="ordered locus">Ngar_c29460</name>
</gene>
<dbReference type="EC" id="2.7.1.78" evidence="2"/>
<dbReference type="Proteomes" id="UP000008037">
    <property type="component" value="Chromosome"/>
</dbReference>
<keyword evidence="6" id="KW-0067">ATP-binding</keyword>
<protein>
    <recommendedName>
        <fullName evidence="2">polynucleotide 5'-hydroxyl-kinase</fullName>
        <ecNumber evidence="2">2.7.1.78</ecNumber>
    </recommendedName>
</protein>
<comment type="catalytic activity">
    <reaction evidence="9">
        <text>a 5'-end dephospho-2'-deoxyribonucleoside-DNA + ATP = a 5'-end 5'-phospho-2'-deoxyribonucleoside-DNA + ADP + H(+)</text>
        <dbReference type="Rhea" id="RHEA:15669"/>
        <dbReference type="Rhea" id="RHEA-COMP:13180"/>
        <dbReference type="Rhea" id="RHEA-COMP:13184"/>
        <dbReference type="ChEBI" id="CHEBI:15378"/>
        <dbReference type="ChEBI" id="CHEBI:30616"/>
        <dbReference type="ChEBI" id="CHEBI:136412"/>
        <dbReference type="ChEBI" id="CHEBI:136416"/>
        <dbReference type="ChEBI" id="CHEBI:456216"/>
        <dbReference type="EC" id="2.7.1.78"/>
    </reaction>
</comment>
<dbReference type="SUPFAM" id="SSF52540">
    <property type="entry name" value="P-loop containing nucleoside triphosphate hydrolases"/>
    <property type="match status" value="1"/>
</dbReference>
<name>K0INS1_NITGG</name>
<sequence length="356" mass="38219">MIKGPATVTVDGACDVLGSDVSGKTITVRAGKALPFEPRGRCRLRARLGRGGSMWLADPAKAGVSLWRGITQELTDLVGNKKTTVMLVGETDTGKSTLSVYLANVMLNRGLVPCIVDGDIGQGDLAPPTSIGAAVLPRQVTDLRDVDASLFEFVGSTSPAGFDRFVAKKLRSILDRVGPLGDTCIVNTDGYASDGGIQYKLMIASELQPDAIVCIGDNPELLGAFQGGPWQVLHATPSGQASKSRYERASRRLDQFLRYVGSGSHAVELSRIKFVYMDRLFSPSEILRPPIVQLEPENLKRMFVGLGSAGQIVGFGIITGITPHSIFVQTDVGSFDRIYLGNIRLSRDRAVEVRIA</sequence>
<dbReference type="GO" id="GO:0006396">
    <property type="term" value="P:RNA processing"/>
    <property type="evidence" value="ECO:0007669"/>
    <property type="project" value="InterPro"/>
</dbReference>
<dbReference type="Pfam" id="PF16575">
    <property type="entry name" value="CLP1_P"/>
    <property type="match status" value="1"/>
</dbReference>
<accession>K0INS1</accession>
<comment type="cofactor">
    <cofactor evidence="1">
        <name>a divalent metal cation</name>
        <dbReference type="ChEBI" id="CHEBI:60240"/>
    </cofactor>
</comment>
<dbReference type="HOGENOM" id="CLU_738896_0_0_2"/>
<evidence type="ECO:0000256" key="9">
    <source>
        <dbReference type="ARBA" id="ARBA00044673"/>
    </source>
</evidence>
<reference evidence="11 12" key="1">
    <citation type="journal article" date="2012" name="Environ. Microbiol.">
        <title>The genome of the ammonia-oxidizing Candidatus Nitrososphaera gargensis: insights into metabolic versatility and environmental adaptations.</title>
        <authorList>
            <person name="Spang A."/>
            <person name="Poehlein A."/>
            <person name="Offre P."/>
            <person name="Zumbragel S."/>
            <person name="Haider S."/>
            <person name="Rychlik N."/>
            <person name="Nowka B."/>
            <person name="Schmeisser C."/>
            <person name="Lebedeva E.V."/>
            <person name="Rattei T."/>
            <person name="Bohm C."/>
            <person name="Schmid M."/>
            <person name="Galushko A."/>
            <person name="Hatzenpichler R."/>
            <person name="Weinmaier T."/>
            <person name="Daniel R."/>
            <person name="Schleper C."/>
            <person name="Spieck E."/>
            <person name="Streit W."/>
            <person name="Wagner M."/>
        </authorList>
    </citation>
    <scope>NUCLEOTIDE SEQUENCE [LARGE SCALE GENOMIC DNA]</scope>
    <source>
        <strain evidence="12">Ga9.2</strain>
    </source>
</reference>
<evidence type="ECO:0000256" key="3">
    <source>
        <dbReference type="ARBA" id="ARBA00022679"/>
    </source>
</evidence>
<dbReference type="InParanoid" id="K0INS1"/>
<feature type="domain" description="Clp1 P-loop" evidence="10">
    <location>
        <begin position="89"/>
        <end position="259"/>
    </location>
</feature>
<dbReference type="GO" id="GO:0051734">
    <property type="term" value="F:ATP-dependent polynucleotide 5'-hydroxyl-kinase activity"/>
    <property type="evidence" value="ECO:0007669"/>
    <property type="project" value="UniProtKB-EC"/>
</dbReference>
<dbReference type="KEGG" id="nga:Ngar_c29460"/>